<accession>A0A364LLT0</accession>
<organism evidence="1 2">
    <name type="scientific">Legionella quinlivanii</name>
    <dbReference type="NCBI Taxonomy" id="45073"/>
    <lineage>
        <taxon>Bacteria</taxon>
        <taxon>Pseudomonadati</taxon>
        <taxon>Pseudomonadota</taxon>
        <taxon>Gammaproteobacteria</taxon>
        <taxon>Legionellales</taxon>
        <taxon>Legionellaceae</taxon>
        <taxon>Legionella</taxon>
    </lineage>
</organism>
<dbReference type="AlphaFoldDB" id="A0A364LLT0"/>
<dbReference type="NCBIfam" id="TIGR02444">
    <property type="entry name" value="TIGR02444 family protein"/>
    <property type="match status" value="1"/>
</dbReference>
<sequence>MTNSNSEALTYLQNPFWDFSISTYGNSRVQEITHSLQDNEGANVNLLLYCCWLAFHVERLSQEEFNKACQTVFSWQQDVTTNLRQARRAIPELGKENKDWVDRYLKQVLNVEILSESYQQQLLYSAVKDKDTQANNNDINLAANYLVWLFELMGRPVTEQHRKLFNELAHELFSSLNNEDHKIQF</sequence>
<dbReference type="Pfam" id="PF09523">
    <property type="entry name" value="DUF2390"/>
    <property type="match status" value="1"/>
</dbReference>
<dbReference type="Proteomes" id="UP000249458">
    <property type="component" value="Unassembled WGS sequence"/>
</dbReference>
<dbReference type="RefSeq" id="WP_112218372.1">
    <property type="nucleotide sequence ID" value="NZ_MVJN01000002.1"/>
</dbReference>
<reference evidence="1 2" key="1">
    <citation type="submission" date="2017-02" db="EMBL/GenBank/DDBJ databases">
        <title>Legionella quilivanii strain from human: case report and whole genome sequencing analysis.</title>
        <authorList>
            <person name="Lalancette C."/>
            <person name="Leduc J.-M."/>
            <person name="Levesque S."/>
            <person name="Fournier E."/>
            <person name="Saoud J."/>
            <person name="Faucher S.P."/>
            <person name="Bernard K."/>
            <person name="Martineau C."/>
            <person name="Longtin J."/>
        </authorList>
    </citation>
    <scope>NUCLEOTIDE SEQUENCE [LARGE SCALE GENOMIC DNA]</scope>
    <source>
        <strain evidence="1 2">ID143958</strain>
    </source>
</reference>
<evidence type="ECO:0000313" key="2">
    <source>
        <dbReference type="Proteomes" id="UP000249458"/>
    </source>
</evidence>
<comment type="caution">
    <text evidence="1">The sequence shown here is derived from an EMBL/GenBank/DDBJ whole genome shotgun (WGS) entry which is preliminary data.</text>
</comment>
<evidence type="ECO:0000313" key="1">
    <source>
        <dbReference type="EMBL" id="RAP37825.1"/>
    </source>
</evidence>
<name>A0A364LLT0_9GAMM</name>
<dbReference type="InterPro" id="IPR012659">
    <property type="entry name" value="CHP02444"/>
</dbReference>
<dbReference type="EMBL" id="MVJN01000002">
    <property type="protein sequence ID" value="RAP37825.1"/>
    <property type="molecule type" value="Genomic_DNA"/>
</dbReference>
<protein>
    <submittedName>
        <fullName evidence="1">TIGR02444 family protein</fullName>
    </submittedName>
</protein>
<gene>
    <name evidence="1" type="ORF">B1207_02205</name>
</gene>
<proteinExistence type="predicted"/>